<dbReference type="Gene3D" id="3.40.640.10">
    <property type="entry name" value="Type I PLP-dependent aspartate aminotransferase-like (Major domain)"/>
    <property type="match status" value="1"/>
</dbReference>
<accession>A0A9N9UHQ1</accession>
<reference evidence="3 4" key="2">
    <citation type="submission" date="2021-10" db="EMBL/GenBank/DDBJ databases">
        <authorList>
            <person name="Piombo E."/>
        </authorList>
    </citation>
    <scope>NUCLEOTIDE SEQUENCE [LARGE SCALE GENOMIC DNA]</scope>
</reference>
<dbReference type="SUPFAM" id="SSF53383">
    <property type="entry name" value="PLP-dependent transferases"/>
    <property type="match status" value="1"/>
</dbReference>
<dbReference type="PANTHER" id="PTHR42858:SF1">
    <property type="entry name" value="LD15494P"/>
    <property type="match status" value="1"/>
</dbReference>
<protein>
    <recommendedName>
        <fullName evidence="2">Aminotransferase class I/classII large domain-containing protein</fullName>
    </recommendedName>
</protein>
<dbReference type="GO" id="GO:0047536">
    <property type="term" value="F:2-aminoadipate transaminase activity"/>
    <property type="evidence" value="ECO:0007669"/>
    <property type="project" value="TreeGrafter"/>
</dbReference>
<dbReference type="OrthoDB" id="7042322at2759"/>
<dbReference type="EMBL" id="CABFNO020001454">
    <property type="protein sequence ID" value="CAG9988766.1"/>
    <property type="molecule type" value="Genomic_DNA"/>
</dbReference>
<dbReference type="Proteomes" id="UP000754883">
    <property type="component" value="Unassembled WGS sequence"/>
</dbReference>
<gene>
    <name evidence="3" type="ORF">CBYS24578_00014179</name>
</gene>
<dbReference type="Pfam" id="PF00155">
    <property type="entry name" value="Aminotran_1_2"/>
    <property type="match status" value="1"/>
</dbReference>
<dbReference type="GO" id="GO:0030170">
    <property type="term" value="F:pyridoxal phosphate binding"/>
    <property type="evidence" value="ECO:0007669"/>
    <property type="project" value="InterPro"/>
</dbReference>
<dbReference type="PANTHER" id="PTHR42858">
    <property type="entry name" value="AMINOTRANSFERASE"/>
    <property type="match status" value="1"/>
</dbReference>
<dbReference type="InterPro" id="IPR004839">
    <property type="entry name" value="Aminotransferase_I/II_large"/>
</dbReference>
<feature type="region of interest" description="Disordered" evidence="1">
    <location>
        <begin position="146"/>
        <end position="166"/>
    </location>
</feature>
<evidence type="ECO:0000256" key="1">
    <source>
        <dbReference type="SAM" id="MobiDB-lite"/>
    </source>
</evidence>
<organism evidence="3 4">
    <name type="scientific">Clonostachys byssicola</name>
    <dbReference type="NCBI Taxonomy" id="160290"/>
    <lineage>
        <taxon>Eukaryota</taxon>
        <taxon>Fungi</taxon>
        <taxon>Dikarya</taxon>
        <taxon>Ascomycota</taxon>
        <taxon>Pezizomycotina</taxon>
        <taxon>Sordariomycetes</taxon>
        <taxon>Hypocreomycetidae</taxon>
        <taxon>Hypocreales</taxon>
        <taxon>Bionectriaceae</taxon>
        <taxon>Clonostachys</taxon>
    </lineage>
</organism>
<dbReference type="InterPro" id="IPR015421">
    <property type="entry name" value="PyrdxlP-dep_Trfase_major"/>
</dbReference>
<dbReference type="InterPro" id="IPR015424">
    <property type="entry name" value="PyrdxlP-dep_Trfase"/>
</dbReference>
<reference evidence="4" key="1">
    <citation type="submission" date="2019-06" db="EMBL/GenBank/DDBJ databases">
        <authorList>
            <person name="Broberg M."/>
        </authorList>
    </citation>
    <scope>NUCLEOTIDE SEQUENCE [LARGE SCALE GENOMIC DNA]</scope>
</reference>
<dbReference type="AlphaFoldDB" id="A0A9N9UHQ1"/>
<keyword evidence="4" id="KW-1185">Reference proteome</keyword>
<evidence type="ECO:0000313" key="4">
    <source>
        <dbReference type="Proteomes" id="UP000754883"/>
    </source>
</evidence>
<dbReference type="Gene3D" id="3.90.1150.10">
    <property type="entry name" value="Aspartate Aminotransferase, domain 1"/>
    <property type="match status" value="1"/>
</dbReference>
<feature type="domain" description="Aminotransferase class I/classII large" evidence="2">
    <location>
        <begin position="45"/>
        <end position="434"/>
    </location>
</feature>
<proteinExistence type="predicted"/>
<dbReference type="CDD" id="cd00609">
    <property type="entry name" value="AAT_like"/>
    <property type="match status" value="1"/>
</dbReference>
<comment type="caution">
    <text evidence="3">The sequence shown here is derived from an EMBL/GenBank/DDBJ whole genome shotgun (WGS) entry which is preliminary data.</text>
</comment>
<name>A0A9N9UHQ1_9HYPO</name>
<feature type="compositionally biased region" description="Basic and acidic residues" evidence="1">
    <location>
        <begin position="146"/>
        <end position="158"/>
    </location>
</feature>
<evidence type="ECO:0000313" key="3">
    <source>
        <dbReference type="EMBL" id="CAG9988766.1"/>
    </source>
</evidence>
<dbReference type="InterPro" id="IPR015422">
    <property type="entry name" value="PyrdxlP-dep_Trfase_small"/>
</dbReference>
<sequence>MAKAALHLINLLRGWPHPGLLPKDLLSASSQAVLSNPEVFIPALQYGADPGFQPLREALATWLHSHYRVPRNPERICISGGASQNIACILQSFTDPNVTRAVWLVNPTYHLVFAIFDDAGFKNRLMEFPEDDEGPNLEVLEEKMRQFEEQDEQGEKKNQIPVKDPGPHRKFYRHVIYVVPTCANPSGKTMPVKRREGLVRLARKFDGLVICDDVYDQLQWPIDQKDKPTIRPDETIEMILPRLCDIDLAMEPSPNDPKGFGHAVSNGSFSKMVGPGMRTGWLEGSTAFAFGLAQTGSTKSGGSPSQFCASILADMIETGTLQKHLADKVRPNLQHRHRVMVDAIHTHLLPLGFQPREAGQLGGNVYGGYFAWLTTPDGISSRVISEVAMADMLIIGNGSMFQVEDNKHEIDTDKYIRLTFAYVPEDDITEGVRRLGVVTRKIQENPAKYQCFDKALSNSSLIDLAK</sequence>
<evidence type="ECO:0000259" key="2">
    <source>
        <dbReference type="Pfam" id="PF00155"/>
    </source>
</evidence>